<dbReference type="PROSITE" id="PS50178">
    <property type="entry name" value="ZF_FYVE"/>
    <property type="match status" value="1"/>
</dbReference>
<dbReference type="Pfam" id="PF01363">
    <property type="entry name" value="FYVE"/>
    <property type="match status" value="1"/>
</dbReference>
<reference evidence="7 8" key="1">
    <citation type="journal article" date="2023" name="BMC Biol.">
        <title>The compact genome of the sponge Oopsacas minuta (Hexactinellida) is lacking key metazoan core genes.</title>
        <authorList>
            <person name="Santini S."/>
            <person name="Schenkelaars Q."/>
            <person name="Jourda C."/>
            <person name="Duchesne M."/>
            <person name="Belahbib H."/>
            <person name="Rocher C."/>
            <person name="Selva M."/>
            <person name="Riesgo A."/>
            <person name="Vervoort M."/>
            <person name="Leys S.P."/>
            <person name="Kodjabachian L."/>
            <person name="Le Bivic A."/>
            <person name="Borchiellini C."/>
            <person name="Claverie J.M."/>
            <person name="Renard E."/>
        </authorList>
    </citation>
    <scope>NUCLEOTIDE SEQUENCE [LARGE SCALE GENOMIC DNA]</scope>
    <source>
        <strain evidence="7">SPO-2</strain>
    </source>
</reference>
<keyword evidence="5" id="KW-0732">Signal</keyword>
<comment type="caution">
    <text evidence="7">The sequence shown here is derived from an EMBL/GenBank/DDBJ whole genome shotgun (WGS) entry which is preliminary data.</text>
</comment>
<evidence type="ECO:0000256" key="3">
    <source>
        <dbReference type="ARBA" id="ARBA00022833"/>
    </source>
</evidence>
<dbReference type="InterPro" id="IPR017455">
    <property type="entry name" value="Znf_FYVE-rel"/>
</dbReference>
<evidence type="ECO:0000256" key="5">
    <source>
        <dbReference type="SAM" id="SignalP"/>
    </source>
</evidence>
<dbReference type="SMART" id="SM00064">
    <property type="entry name" value="FYVE"/>
    <property type="match status" value="1"/>
</dbReference>
<dbReference type="SUPFAM" id="SSF57903">
    <property type="entry name" value="FYVE/PHD zinc finger"/>
    <property type="match status" value="1"/>
</dbReference>
<keyword evidence="1" id="KW-0479">Metal-binding</keyword>
<dbReference type="InterPro" id="IPR000306">
    <property type="entry name" value="Znf_FYVE"/>
</dbReference>
<evidence type="ECO:0000313" key="8">
    <source>
        <dbReference type="Proteomes" id="UP001165289"/>
    </source>
</evidence>
<evidence type="ECO:0000313" key="7">
    <source>
        <dbReference type="EMBL" id="KAI6654708.1"/>
    </source>
</evidence>
<gene>
    <name evidence="7" type="ORF">LOD99_2587</name>
</gene>
<feature type="signal peptide" evidence="5">
    <location>
        <begin position="1"/>
        <end position="34"/>
    </location>
</feature>
<proteinExistence type="predicted"/>
<evidence type="ECO:0000256" key="4">
    <source>
        <dbReference type="PROSITE-ProRule" id="PRU00091"/>
    </source>
</evidence>
<evidence type="ECO:0000259" key="6">
    <source>
        <dbReference type="PROSITE" id="PS50178"/>
    </source>
</evidence>
<evidence type="ECO:0000256" key="1">
    <source>
        <dbReference type="ARBA" id="ARBA00022723"/>
    </source>
</evidence>
<name>A0AAV7K0G9_9METZ</name>
<organism evidence="7 8">
    <name type="scientific">Oopsacas minuta</name>
    <dbReference type="NCBI Taxonomy" id="111878"/>
    <lineage>
        <taxon>Eukaryota</taxon>
        <taxon>Metazoa</taxon>
        <taxon>Porifera</taxon>
        <taxon>Hexactinellida</taxon>
        <taxon>Hexasterophora</taxon>
        <taxon>Lyssacinosida</taxon>
        <taxon>Leucopsacidae</taxon>
        <taxon>Oopsacas</taxon>
    </lineage>
</organism>
<accession>A0AAV7K0G9</accession>
<keyword evidence="8" id="KW-1185">Reference proteome</keyword>
<dbReference type="Proteomes" id="UP001165289">
    <property type="component" value="Unassembled WGS sequence"/>
</dbReference>
<keyword evidence="3" id="KW-0862">Zinc</keyword>
<dbReference type="GO" id="GO:0008270">
    <property type="term" value="F:zinc ion binding"/>
    <property type="evidence" value="ECO:0007669"/>
    <property type="project" value="UniProtKB-KW"/>
</dbReference>
<keyword evidence="2 4" id="KW-0863">Zinc-finger</keyword>
<feature type="domain" description="FYVE-type" evidence="6">
    <location>
        <begin position="104"/>
        <end position="163"/>
    </location>
</feature>
<evidence type="ECO:0000256" key="2">
    <source>
        <dbReference type="ARBA" id="ARBA00022771"/>
    </source>
</evidence>
<dbReference type="Gene3D" id="3.30.40.10">
    <property type="entry name" value="Zinc/RING finger domain, C3HC4 (zinc finger)"/>
    <property type="match status" value="1"/>
</dbReference>
<dbReference type="EMBL" id="JAKMXF010000221">
    <property type="protein sequence ID" value="KAI6654708.1"/>
    <property type="molecule type" value="Genomic_DNA"/>
</dbReference>
<dbReference type="InterPro" id="IPR011011">
    <property type="entry name" value="Znf_FYVE_PHD"/>
</dbReference>
<feature type="chain" id="PRO_5043596984" description="FYVE-type domain-containing protein" evidence="5">
    <location>
        <begin position="35"/>
        <end position="165"/>
    </location>
</feature>
<dbReference type="InterPro" id="IPR013083">
    <property type="entry name" value="Znf_RING/FYVE/PHD"/>
</dbReference>
<dbReference type="AlphaFoldDB" id="A0AAV7K0G9"/>
<protein>
    <recommendedName>
        <fullName evidence="6">FYVE-type domain-containing protein</fullName>
    </recommendedName>
</protein>
<sequence length="165" mass="18800">MIDIFAFLLMELFTICFLPWQILVAIASASPSNGRVNETRTQLNTPVTSNHTDVNEVASHTGVTTPRRRMTYDTSPSLREKKRTFSFTSLQSHFNELVDRQEVCHKCDIVLPFFRRKRMCQSCGNICCKKCSMKIKKSFLGVTSPRTSKELVNVCIPCNQRLTSS</sequence>